<proteinExistence type="predicted"/>
<evidence type="ECO:0000256" key="6">
    <source>
        <dbReference type="ARBA" id="ARBA00022771"/>
    </source>
</evidence>
<evidence type="ECO:0000256" key="9">
    <source>
        <dbReference type="ARBA" id="ARBA00023136"/>
    </source>
</evidence>
<reference evidence="13 14" key="1">
    <citation type="submission" date="2017-09" db="EMBL/GenBank/DDBJ databases">
        <title>WGS assembly of Aquilegia coerulea Goldsmith.</title>
        <authorList>
            <person name="Hodges S."/>
            <person name="Kramer E."/>
            <person name="Nordborg M."/>
            <person name="Tomkins J."/>
            <person name="Borevitz J."/>
            <person name="Derieg N."/>
            <person name="Yan J."/>
            <person name="Mihaltcheva S."/>
            <person name="Hayes R.D."/>
            <person name="Rokhsar D."/>
        </authorList>
    </citation>
    <scope>NUCLEOTIDE SEQUENCE [LARGE SCALE GENOMIC DNA]</scope>
    <source>
        <strain evidence="14">cv. Goldsmith</strain>
    </source>
</reference>
<evidence type="ECO:0000256" key="5">
    <source>
        <dbReference type="ARBA" id="ARBA00022723"/>
    </source>
</evidence>
<dbReference type="Pfam" id="PF00097">
    <property type="entry name" value="zf-C3HC4"/>
    <property type="match status" value="1"/>
</dbReference>
<evidence type="ECO:0000256" key="2">
    <source>
        <dbReference type="ARBA" id="ARBA00004308"/>
    </source>
</evidence>
<evidence type="ECO:0000256" key="11">
    <source>
        <dbReference type="RuleBase" id="RU369090"/>
    </source>
</evidence>
<keyword evidence="11" id="KW-0812">Transmembrane</keyword>
<evidence type="ECO:0000256" key="3">
    <source>
        <dbReference type="ARBA" id="ARBA00004906"/>
    </source>
</evidence>
<evidence type="ECO:0000256" key="7">
    <source>
        <dbReference type="ARBA" id="ARBA00022786"/>
    </source>
</evidence>
<organism evidence="13 14">
    <name type="scientific">Aquilegia coerulea</name>
    <name type="common">Rocky mountain columbine</name>
    <dbReference type="NCBI Taxonomy" id="218851"/>
    <lineage>
        <taxon>Eukaryota</taxon>
        <taxon>Viridiplantae</taxon>
        <taxon>Streptophyta</taxon>
        <taxon>Embryophyta</taxon>
        <taxon>Tracheophyta</taxon>
        <taxon>Spermatophyta</taxon>
        <taxon>Magnoliopsida</taxon>
        <taxon>Ranunculales</taxon>
        <taxon>Ranunculaceae</taxon>
        <taxon>Thalictroideae</taxon>
        <taxon>Aquilegia</taxon>
    </lineage>
</organism>
<evidence type="ECO:0000313" key="13">
    <source>
        <dbReference type="EMBL" id="PIA55336.1"/>
    </source>
</evidence>
<dbReference type="SUPFAM" id="SSF57850">
    <property type="entry name" value="RING/U-box"/>
    <property type="match status" value="1"/>
</dbReference>
<keyword evidence="4 11" id="KW-0808">Transferase</keyword>
<feature type="domain" description="RING-type" evidence="12">
    <location>
        <begin position="47"/>
        <end position="96"/>
    </location>
</feature>
<sequence>MDMETEHYYEEVFPYNGMVEEDQAYSQEKSYAPASETVSTDYGSYDCNICLDHARDPVVTLCGHLYCWPCIYKWLHSQNTFITPEEQQQPQCPVCKANVSDTTLVPLYGRGNFSSERELNSKDPSDIEIPRRPPAYGVHALITTPNQQFHSRPYNVQTQFPTDQNQQYYPQNYSAASPIINLGGITSHPMMSMFGEMVFARVFGNSTEVNLIRYPNSYQHHLRGTSARVRRQEMKAEKSLNRVSIFLLCCIILCLLLF</sequence>
<dbReference type="SMART" id="SM00184">
    <property type="entry name" value="RING"/>
    <property type="match status" value="1"/>
</dbReference>
<evidence type="ECO:0000256" key="8">
    <source>
        <dbReference type="ARBA" id="ARBA00022833"/>
    </source>
</evidence>
<evidence type="ECO:0000256" key="1">
    <source>
        <dbReference type="ARBA" id="ARBA00000900"/>
    </source>
</evidence>
<comment type="catalytic activity">
    <reaction evidence="1 11">
        <text>S-ubiquitinyl-[E2 ubiquitin-conjugating enzyme]-L-cysteine + [acceptor protein]-L-lysine = [E2 ubiquitin-conjugating enzyme]-L-cysteine + N(6)-ubiquitinyl-[acceptor protein]-L-lysine.</text>
        <dbReference type="EC" id="2.3.2.27"/>
    </reaction>
</comment>
<evidence type="ECO:0000256" key="10">
    <source>
        <dbReference type="PROSITE-ProRule" id="PRU00175"/>
    </source>
</evidence>
<keyword evidence="14" id="KW-1185">Reference proteome</keyword>
<comment type="function">
    <text evidence="11">E3 ubiquitin-protein ligase.</text>
</comment>
<dbReference type="GO" id="GO:0016567">
    <property type="term" value="P:protein ubiquitination"/>
    <property type="evidence" value="ECO:0007669"/>
    <property type="project" value="UniProtKB-UniPathway"/>
</dbReference>
<dbReference type="PROSITE" id="PS00518">
    <property type="entry name" value="ZF_RING_1"/>
    <property type="match status" value="1"/>
</dbReference>
<comment type="pathway">
    <text evidence="3 11">Protein modification; protein ubiquitination.</text>
</comment>
<dbReference type="AlphaFoldDB" id="A0A2G5EHU5"/>
<dbReference type="CDD" id="cd16745">
    <property type="entry name" value="RING-HC_AtRMA-like"/>
    <property type="match status" value="1"/>
</dbReference>
<keyword evidence="9 11" id="KW-0472">Membrane</keyword>
<keyword evidence="11" id="KW-1133">Transmembrane helix</keyword>
<keyword evidence="7 11" id="KW-0833">Ubl conjugation pathway</keyword>
<dbReference type="InterPro" id="IPR013083">
    <property type="entry name" value="Znf_RING/FYVE/PHD"/>
</dbReference>
<keyword evidence="5 11" id="KW-0479">Metal-binding</keyword>
<accession>A0A2G5EHU5</accession>
<dbReference type="InterPro" id="IPR017907">
    <property type="entry name" value="Znf_RING_CS"/>
</dbReference>
<dbReference type="InterPro" id="IPR018957">
    <property type="entry name" value="Znf_C3HC4_RING-type"/>
</dbReference>
<dbReference type="GO" id="GO:0005789">
    <property type="term" value="C:endoplasmic reticulum membrane"/>
    <property type="evidence" value="ECO:0007669"/>
    <property type="project" value="UniProtKB-SubCell"/>
</dbReference>
<dbReference type="GO" id="GO:0061630">
    <property type="term" value="F:ubiquitin protein ligase activity"/>
    <property type="evidence" value="ECO:0007669"/>
    <property type="project" value="UniProtKB-UniRule"/>
</dbReference>
<dbReference type="GO" id="GO:0006511">
    <property type="term" value="P:ubiquitin-dependent protein catabolic process"/>
    <property type="evidence" value="ECO:0007669"/>
    <property type="project" value="UniProtKB-UniRule"/>
</dbReference>
<dbReference type="FunCoup" id="A0A2G5EHU5">
    <property type="interactions" value="60"/>
</dbReference>
<dbReference type="InterPro" id="IPR045103">
    <property type="entry name" value="RNF5/RNF185-like"/>
</dbReference>
<feature type="transmembrane region" description="Helical" evidence="11">
    <location>
        <begin position="240"/>
        <end position="257"/>
    </location>
</feature>
<evidence type="ECO:0000256" key="4">
    <source>
        <dbReference type="ARBA" id="ARBA00022679"/>
    </source>
</evidence>
<dbReference type="InterPro" id="IPR001841">
    <property type="entry name" value="Znf_RING"/>
</dbReference>
<dbReference type="STRING" id="218851.A0A2G5EHU5"/>
<dbReference type="EC" id="2.3.2.27" evidence="11"/>
<evidence type="ECO:0000313" key="14">
    <source>
        <dbReference type="Proteomes" id="UP000230069"/>
    </source>
</evidence>
<keyword evidence="11" id="KW-0256">Endoplasmic reticulum</keyword>
<dbReference type="InParanoid" id="A0A2G5EHU5"/>
<dbReference type="Proteomes" id="UP000230069">
    <property type="component" value="Unassembled WGS sequence"/>
</dbReference>
<dbReference type="PROSITE" id="PS50089">
    <property type="entry name" value="ZF_RING_2"/>
    <property type="match status" value="1"/>
</dbReference>
<comment type="subcellular location">
    <subcellularLocation>
        <location evidence="2">Endomembrane system</location>
    </subcellularLocation>
    <subcellularLocation>
        <location evidence="11">Endoplasmic reticulum membrane</location>
        <topology evidence="11">Single-pass type IV membrane protein</topology>
    </subcellularLocation>
</comment>
<gene>
    <name evidence="13" type="ORF">AQUCO_00800228v1</name>
</gene>
<protein>
    <recommendedName>
        <fullName evidence="11">E3 ubiquitin-protein ligase RMA</fullName>
        <ecNumber evidence="11">2.3.2.27</ecNumber>
    </recommendedName>
    <alternativeName>
        <fullName evidence="11">Protein RING membrane-anchor</fullName>
    </alternativeName>
    <alternativeName>
        <fullName evidence="11">RING-type E3 ubiquitin transferase RMA</fullName>
    </alternativeName>
</protein>
<comment type="domain">
    <text evidence="11">The RING-type zinc finger domain is responsible for E3 ligase activity.</text>
</comment>
<dbReference type="Gene3D" id="3.30.40.10">
    <property type="entry name" value="Zinc/RING finger domain, C3HC4 (zinc finger)"/>
    <property type="match status" value="1"/>
</dbReference>
<name>A0A2G5EHU5_AQUCA</name>
<keyword evidence="8 11" id="KW-0862">Zinc</keyword>
<dbReference type="EMBL" id="KZ305025">
    <property type="protein sequence ID" value="PIA55336.1"/>
    <property type="molecule type" value="Genomic_DNA"/>
</dbReference>
<dbReference type="OrthoDB" id="6270329at2759"/>
<evidence type="ECO:0000259" key="12">
    <source>
        <dbReference type="PROSITE" id="PS50089"/>
    </source>
</evidence>
<dbReference type="GO" id="GO:0008270">
    <property type="term" value="F:zinc ion binding"/>
    <property type="evidence" value="ECO:0007669"/>
    <property type="project" value="UniProtKB-KW"/>
</dbReference>
<keyword evidence="6 10" id="KW-0863">Zinc-finger</keyword>
<dbReference type="UniPathway" id="UPA00143"/>
<dbReference type="PANTHER" id="PTHR12313">
    <property type="entry name" value="E3 UBIQUITIN-PROTEIN LIGASE RNF5-RELATED"/>
    <property type="match status" value="1"/>
</dbReference>